<dbReference type="PaxDb" id="3880-AES91610"/>
<accession>G7JFD4</accession>
<reference evidence="2 4" key="1">
    <citation type="journal article" date="2011" name="Nature">
        <title>The Medicago genome provides insight into the evolution of rhizobial symbioses.</title>
        <authorList>
            <person name="Young N.D."/>
            <person name="Debelle F."/>
            <person name="Oldroyd G.E."/>
            <person name="Geurts R."/>
            <person name="Cannon S.B."/>
            <person name="Udvardi M.K."/>
            <person name="Benedito V.A."/>
            <person name="Mayer K.F."/>
            <person name="Gouzy J."/>
            <person name="Schoof H."/>
            <person name="Van de Peer Y."/>
            <person name="Proost S."/>
            <person name="Cook D.R."/>
            <person name="Meyers B.C."/>
            <person name="Spannagl M."/>
            <person name="Cheung F."/>
            <person name="De Mita S."/>
            <person name="Krishnakumar V."/>
            <person name="Gundlach H."/>
            <person name="Zhou S."/>
            <person name="Mudge J."/>
            <person name="Bharti A.K."/>
            <person name="Murray J.D."/>
            <person name="Naoumkina M.A."/>
            <person name="Rosen B."/>
            <person name="Silverstein K.A."/>
            <person name="Tang H."/>
            <person name="Rombauts S."/>
            <person name="Zhao P.X."/>
            <person name="Zhou P."/>
            <person name="Barbe V."/>
            <person name="Bardou P."/>
            <person name="Bechner M."/>
            <person name="Bellec A."/>
            <person name="Berger A."/>
            <person name="Berges H."/>
            <person name="Bidwell S."/>
            <person name="Bisseling T."/>
            <person name="Choisne N."/>
            <person name="Couloux A."/>
            <person name="Denny R."/>
            <person name="Deshpande S."/>
            <person name="Dai X."/>
            <person name="Doyle J.J."/>
            <person name="Dudez A.M."/>
            <person name="Farmer A.D."/>
            <person name="Fouteau S."/>
            <person name="Franken C."/>
            <person name="Gibelin C."/>
            <person name="Gish J."/>
            <person name="Goldstein S."/>
            <person name="Gonzalez A.J."/>
            <person name="Green P.J."/>
            <person name="Hallab A."/>
            <person name="Hartog M."/>
            <person name="Hua A."/>
            <person name="Humphray S.J."/>
            <person name="Jeong D.H."/>
            <person name="Jing Y."/>
            <person name="Jocker A."/>
            <person name="Kenton S.M."/>
            <person name="Kim D.J."/>
            <person name="Klee K."/>
            <person name="Lai H."/>
            <person name="Lang C."/>
            <person name="Lin S."/>
            <person name="Macmil S.L."/>
            <person name="Magdelenat G."/>
            <person name="Matthews L."/>
            <person name="McCorrison J."/>
            <person name="Monaghan E.L."/>
            <person name="Mun J.H."/>
            <person name="Najar F.Z."/>
            <person name="Nicholson C."/>
            <person name="Noirot C."/>
            <person name="O'Bleness M."/>
            <person name="Paule C.R."/>
            <person name="Poulain J."/>
            <person name="Prion F."/>
            <person name="Qin B."/>
            <person name="Qu C."/>
            <person name="Retzel E.F."/>
            <person name="Riddle C."/>
            <person name="Sallet E."/>
            <person name="Samain S."/>
            <person name="Samson N."/>
            <person name="Sanders I."/>
            <person name="Saurat O."/>
            <person name="Scarpelli C."/>
            <person name="Schiex T."/>
            <person name="Segurens B."/>
            <person name="Severin A.J."/>
            <person name="Sherrier D.J."/>
            <person name="Shi R."/>
            <person name="Sims S."/>
            <person name="Singer S.R."/>
            <person name="Sinharoy S."/>
            <person name="Sterck L."/>
            <person name="Viollet A."/>
            <person name="Wang B.B."/>
            <person name="Wang K."/>
            <person name="Wang M."/>
            <person name="Wang X."/>
            <person name="Warfsmann J."/>
            <person name="Weissenbach J."/>
            <person name="White D.D."/>
            <person name="White J.D."/>
            <person name="Wiley G.B."/>
            <person name="Wincker P."/>
            <person name="Xing Y."/>
            <person name="Yang L."/>
            <person name="Yao Z."/>
            <person name="Ying F."/>
            <person name="Zhai J."/>
            <person name="Zhou L."/>
            <person name="Zuber A."/>
            <person name="Denarie J."/>
            <person name="Dixon R.A."/>
            <person name="May G.D."/>
            <person name="Schwartz D.C."/>
            <person name="Rogers J."/>
            <person name="Quetier F."/>
            <person name="Town C.D."/>
            <person name="Roe B.A."/>
        </authorList>
    </citation>
    <scope>NUCLEOTIDE SEQUENCE [LARGE SCALE GENOMIC DNA]</scope>
    <source>
        <strain evidence="2">A17</strain>
        <strain evidence="3 4">cv. Jemalong A17</strain>
    </source>
</reference>
<feature type="region of interest" description="Disordered" evidence="1">
    <location>
        <begin position="22"/>
        <end position="46"/>
    </location>
</feature>
<organism evidence="2 4">
    <name type="scientific">Medicago truncatula</name>
    <name type="common">Barrel medic</name>
    <name type="synonym">Medicago tribuloides</name>
    <dbReference type="NCBI Taxonomy" id="3880"/>
    <lineage>
        <taxon>Eukaryota</taxon>
        <taxon>Viridiplantae</taxon>
        <taxon>Streptophyta</taxon>
        <taxon>Embryophyta</taxon>
        <taxon>Tracheophyta</taxon>
        <taxon>Spermatophyta</taxon>
        <taxon>Magnoliopsida</taxon>
        <taxon>eudicotyledons</taxon>
        <taxon>Gunneridae</taxon>
        <taxon>Pentapetalae</taxon>
        <taxon>rosids</taxon>
        <taxon>fabids</taxon>
        <taxon>Fabales</taxon>
        <taxon>Fabaceae</taxon>
        <taxon>Papilionoideae</taxon>
        <taxon>50 kb inversion clade</taxon>
        <taxon>NPAAA clade</taxon>
        <taxon>Hologalegina</taxon>
        <taxon>IRL clade</taxon>
        <taxon>Trifolieae</taxon>
        <taxon>Medicago</taxon>
    </lineage>
</organism>
<evidence type="ECO:0000313" key="3">
    <source>
        <dbReference type="EnsemblPlants" id="AES91610"/>
    </source>
</evidence>
<evidence type="ECO:0000313" key="4">
    <source>
        <dbReference type="Proteomes" id="UP000002051"/>
    </source>
</evidence>
<gene>
    <name evidence="2" type="ordered locus">MTR_4g115430</name>
</gene>
<dbReference type="EnsemblPlants" id="AES91610">
    <property type="protein sequence ID" value="AES91610"/>
    <property type="gene ID" value="MTR_4g115430"/>
</dbReference>
<name>G7JFD4_MEDTR</name>
<keyword evidence="4" id="KW-1185">Reference proteome</keyword>
<accession>A0A0C3X5T8</accession>
<evidence type="ECO:0000256" key="1">
    <source>
        <dbReference type="SAM" id="MobiDB-lite"/>
    </source>
</evidence>
<dbReference type="AlphaFoldDB" id="G7JFD4"/>
<evidence type="ECO:0000313" key="2">
    <source>
        <dbReference type="EMBL" id="AES91610.2"/>
    </source>
</evidence>
<reference evidence="3" key="3">
    <citation type="submission" date="2015-04" db="UniProtKB">
        <authorList>
            <consortium name="EnsemblPlants"/>
        </authorList>
    </citation>
    <scope>IDENTIFICATION</scope>
    <source>
        <strain evidence="3">cv. Jemalong A17</strain>
    </source>
</reference>
<reference evidence="2 4" key="2">
    <citation type="journal article" date="2014" name="BMC Genomics">
        <title>An improved genome release (version Mt4.0) for the model legume Medicago truncatula.</title>
        <authorList>
            <person name="Tang H."/>
            <person name="Krishnakumar V."/>
            <person name="Bidwell S."/>
            <person name="Rosen B."/>
            <person name="Chan A."/>
            <person name="Zhou S."/>
            <person name="Gentzbittel L."/>
            <person name="Childs K.L."/>
            <person name="Yandell M."/>
            <person name="Gundlach H."/>
            <person name="Mayer K.F."/>
            <person name="Schwartz D.C."/>
            <person name="Town C.D."/>
        </authorList>
    </citation>
    <scope>GENOME REANNOTATION</scope>
    <source>
        <strain evidence="3 4">cv. Jemalong A17</strain>
    </source>
</reference>
<protein>
    <submittedName>
        <fullName evidence="2 3">Uncharacterized protein</fullName>
    </submittedName>
</protein>
<proteinExistence type="predicted"/>
<dbReference type="Proteomes" id="UP000002051">
    <property type="component" value="Chromosome 4"/>
</dbReference>
<sequence length="221" mass="23809">MQVKDIDVESCKSVYICTKKSSKISGGTSPEIAKRGSATEDQANDVGDSQLRGRLLGNQVFGGNVVSKSLIGPERLTHCRSQCSSYSPTTDIRALVRLSGGAGTPQQLVSEPWLGSVGEREWDPSEDQASDVGDSHLRGRLLGNQVVSDYVPHRLEMEETFDIWTFKVLGGDMVSKSLIGSGRLTHCRSRCSSNSPTTTSTMKEKSMGCLEATNSITGCET</sequence>
<dbReference type="HOGENOM" id="CLU_1252294_0_0_1"/>
<dbReference type="EMBL" id="CM001220">
    <property type="protein sequence ID" value="AES91610.2"/>
    <property type="molecule type" value="Genomic_DNA"/>
</dbReference>